<dbReference type="RefSeq" id="WP_261896979.1">
    <property type="nucleotide sequence ID" value="NZ_AP024896.1"/>
</dbReference>
<keyword evidence="1" id="KW-0812">Transmembrane</keyword>
<keyword evidence="1" id="KW-0472">Membrane</keyword>
<evidence type="ECO:0000313" key="3">
    <source>
        <dbReference type="Proteomes" id="UP001304071"/>
    </source>
</evidence>
<organism evidence="2 3">
    <name type="scientific">Vibrio porteresiae DSM 19223</name>
    <dbReference type="NCBI Taxonomy" id="1123496"/>
    <lineage>
        <taxon>Bacteria</taxon>
        <taxon>Pseudomonadati</taxon>
        <taxon>Pseudomonadota</taxon>
        <taxon>Gammaproteobacteria</taxon>
        <taxon>Vibrionales</taxon>
        <taxon>Vibrionaceae</taxon>
        <taxon>Vibrio</taxon>
    </lineage>
</organism>
<keyword evidence="1" id="KW-1133">Transmembrane helix</keyword>
<gene>
    <name evidence="2" type="ORF">R8Z52_18760</name>
</gene>
<proteinExistence type="predicted"/>
<evidence type="ECO:0000313" key="2">
    <source>
        <dbReference type="EMBL" id="WPC76572.1"/>
    </source>
</evidence>
<dbReference type="Proteomes" id="UP001304071">
    <property type="component" value="Chromosome 2"/>
</dbReference>
<evidence type="ECO:0000256" key="1">
    <source>
        <dbReference type="SAM" id="Phobius"/>
    </source>
</evidence>
<reference evidence="2 3" key="1">
    <citation type="submission" date="2023-11" db="EMBL/GenBank/DDBJ databases">
        <title>Plant-associative lifestyle of Vibrio porteresiae and its evolutionary dynamics.</title>
        <authorList>
            <person name="Rameshkumar N."/>
            <person name="Kirti K."/>
        </authorList>
    </citation>
    <scope>NUCLEOTIDE SEQUENCE [LARGE SCALE GENOMIC DNA]</scope>
    <source>
        <strain evidence="2 3">MSSRF30</strain>
    </source>
</reference>
<keyword evidence="3" id="KW-1185">Reference proteome</keyword>
<name>A0ABZ0QJ84_9VIBR</name>
<accession>A0ABZ0QJ84</accession>
<sequence>MTFFDMFDEEKIYQCPIGYNPETCTCSSCVMNREWVSSLESMKRADAKNFASGSSFASMSNQTQVDVPKKSLKERLQAQRKANLEESDKAFANLQSQKTSINPNNMYWPPYNPLAPEGEKTIELEYTQDVVNFAVLAPIEWTSFFDTFDIVKNLKDAGTGLYNAKTTAAALGGVGVTALVKTIDGVDYVILKNYKYWEQTLLHGGVFKADNARVVRLGLGALDSVKGMTRYVKVTAPMDILVGSAINVLQFIVNDEYTLRKLSVDEAKLFINTLVVAGVSLAAGTLVSLSAPITFTTGAIILVVSNLVVWGVDKWTNFESKLVNKVIEEFDDE</sequence>
<feature type="transmembrane region" description="Helical" evidence="1">
    <location>
        <begin position="293"/>
        <end position="312"/>
    </location>
</feature>
<dbReference type="EMBL" id="CP138204">
    <property type="protein sequence ID" value="WPC76572.1"/>
    <property type="molecule type" value="Genomic_DNA"/>
</dbReference>
<protein>
    <submittedName>
        <fullName evidence="2">PAAR domain-containing protein</fullName>
    </submittedName>
</protein>